<proteinExistence type="predicted"/>
<organism evidence="1">
    <name type="scientific">uncultured spirochete</name>
    <dbReference type="NCBI Taxonomy" id="156406"/>
    <lineage>
        <taxon>Bacteria</taxon>
        <taxon>Pseudomonadati</taxon>
        <taxon>Spirochaetota</taxon>
        <taxon>Spirochaetia</taxon>
        <taxon>Spirochaetales</taxon>
        <taxon>environmental samples</taxon>
    </lineage>
</organism>
<dbReference type="AlphaFoldDB" id="A0A3P3XSB6"/>
<evidence type="ECO:0000313" key="1">
    <source>
        <dbReference type="EMBL" id="SLM19157.1"/>
    </source>
</evidence>
<dbReference type="EMBL" id="FWDO01000005">
    <property type="protein sequence ID" value="SLM19157.1"/>
    <property type="molecule type" value="Genomic_DNA"/>
</dbReference>
<name>A0A3P3XSB6_9SPIR</name>
<protein>
    <recommendedName>
        <fullName evidence="2">N-acetyltransferase domain-containing protein</fullName>
    </recommendedName>
</protein>
<gene>
    <name evidence="1" type="ORF">SPIRO4BDMA_50672</name>
</gene>
<evidence type="ECO:0008006" key="2">
    <source>
        <dbReference type="Google" id="ProtNLM"/>
    </source>
</evidence>
<accession>A0A3P3XSB6</accession>
<sequence>MLFSSVDIQKQKARADGPIVFPFNTAVDGTIITGSPVFRSNVLDLFRRANNHIQVEDAILPDGTLDATMPLSEDTIGDSLSVCCKNALPHCNKKQWFMENRDNVLGFIGYRNSVPVAILEIMRSEACPFTGITQNQHTAAILCFYSNPDDYDYKYDLLRKSVDTIKDMGIRELEVIVGERGYYPNGSLRQFEDYGFVRQKALGRTYLLNRGYDALWLIRKTL</sequence>
<reference evidence="1" key="1">
    <citation type="submission" date="2017-02" db="EMBL/GenBank/DDBJ databases">
        <authorList>
            <person name="Regsiter A."/>
            <person name="William W."/>
        </authorList>
    </citation>
    <scope>NUCLEOTIDE SEQUENCE</scope>
    <source>
        <strain evidence="1">BdmA 4</strain>
    </source>
</reference>